<evidence type="ECO:0000256" key="1">
    <source>
        <dbReference type="SAM" id="MobiDB-lite"/>
    </source>
</evidence>
<feature type="transmembrane region" description="Helical" evidence="2">
    <location>
        <begin position="248"/>
        <end position="268"/>
    </location>
</feature>
<evidence type="ECO:0000313" key="4">
    <source>
        <dbReference type="Proteomes" id="UP000292274"/>
    </source>
</evidence>
<dbReference type="EMBL" id="SJJR01000015">
    <property type="protein sequence ID" value="TCB95310.1"/>
    <property type="molecule type" value="Genomic_DNA"/>
</dbReference>
<keyword evidence="4" id="KW-1185">Reference proteome</keyword>
<evidence type="ECO:0000313" key="3">
    <source>
        <dbReference type="EMBL" id="TCB95310.1"/>
    </source>
</evidence>
<keyword evidence="2" id="KW-1133">Transmembrane helix</keyword>
<feature type="region of interest" description="Disordered" evidence="1">
    <location>
        <begin position="376"/>
        <end position="443"/>
    </location>
</feature>
<dbReference type="InterPro" id="IPR027417">
    <property type="entry name" value="P-loop_NTPase"/>
</dbReference>
<dbReference type="Gene3D" id="3.40.50.300">
    <property type="entry name" value="P-loop containing nucleotide triphosphate hydrolases"/>
    <property type="match status" value="1"/>
</dbReference>
<keyword evidence="2" id="KW-0812">Transmembrane</keyword>
<dbReference type="InterPro" id="IPR050445">
    <property type="entry name" value="Bact_polysacc_biosynth/exp"/>
</dbReference>
<dbReference type="AlphaFoldDB" id="A0A4R0GDN4"/>
<sequence length="549" mass="57631">MTDAQPGGWSGGGTMAARTVTLTDLLRVPLHRIRLVAAVSVLGLAAALGYVLLVPGAVTASAVVAVRPVVTDAFTPSGAAADRAVNMNVESGIATGTDVISRLADAGVRDPRDVRDALEVEVPAGGQILRFTYKADSADSAVHGANLAAQSYLEVRRAMYERQREEMLRSYDESIEKVAAQQAALQRRVANARDGARDAAVAELSGVNNQLTQLNSARTEIAAVDVNPGWVTRSAERALVSSAGRGSLYVAAGVLGGVLFGIVLAFAWESMDRRIRSVDDGRDATGLPLLGTVRGRGLRGRRKPVDADIRYVAMAIAERVREPARVALLTTREDQTVLTAGLAVALAATGRDVYVADDSGRLERLRATVMTDRGRLPAAVNPGRPTIPKPRPDGSGSVDDVTQQITVRRPSPHPGAARVATDPEATMMLPPGAARGATDPEATMMLPRMGGGPASGKSPVAEQADEVTVGAGGVRFGTWRQRAAQGLVLFNAPPAEADERGVAAARQGTAVVVVEQDRTRQDDLRRLAERLRAAGVAPLGFVLTRSGRG</sequence>
<dbReference type="OrthoDB" id="3332777at2"/>
<evidence type="ECO:0000256" key="2">
    <source>
        <dbReference type="SAM" id="Phobius"/>
    </source>
</evidence>
<dbReference type="Proteomes" id="UP000292274">
    <property type="component" value="Unassembled WGS sequence"/>
</dbReference>
<dbReference type="PANTHER" id="PTHR32309:SF31">
    <property type="entry name" value="CAPSULAR EXOPOLYSACCHARIDE FAMILY"/>
    <property type="match status" value="1"/>
</dbReference>
<accession>A0A4R0GDN4</accession>
<dbReference type="RefSeq" id="WP_131306081.1">
    <property type="nucleotide sequence ID" value="NZ_SJJR01000015.1"/>
</dbReference>
<organism evidence="3 4">
    <name type="scientific">Micromonospora zingiberis</name>
    <dbReference type="NCBI Taxonomy" id="2053011"/>
    <lineage>
        <taxon>Bacteria</taxon>
        <taxon>Bacillati</taxon>
        <taxon>Actinomycetota</taxon>
        <taxon>Actinomycetes</taxon>
        <taxon>Micromonosporales</taxon>
        <taxon>Micromonosporaceae</taxon>
        <taxon>Micromonospora</taxon>
    </lineage>
</organism>
<dbReference type="PANTHER" id="PTHR32309">
    <property type="entry name" value="TYROSINE-PROTEIN KINASE"/>
    <property type="match status" value="1"/>
</dbReference>
<reference evidence="3 4" key="1">
    <citation type="submission" date="2019-02" db="EMBL/GenBank/DDBJ databases">
        <title>Jishengella sp. nov., isolated from a root of Zingiber montanum.</title>
        <authorList>
            <person name="Kuncharoen N."/>
            <person name="Kudo T."/>
            <person name="Masahiro Y."/>
            <person name="Ohkuma M."/>
            <person name="Tanasupawat S."/>
        </authorList>
    </citation>
    <scope>NUCLEOTIDE SEQUENCE [LARGE SCALE GENOMIC DNA]</scope>
    <source>
        <strain evidence="3 4">PLAI 1-1</strain>
    </source>
</reference>
<gene>
    <name evidence="3" type="ORF">E0H26_20405</name>
</gene>
<keyword evidence="2" id="KW-0472">Membrane</keyword>
<proteinExistence type="predicted"/>
<name>A0A4R0GDN4_9ACTN</name>
<comment type="caution">
    <text evidence="3">The sequence shown here is derived from an EMBL/GenBank/DDBJ whole genome shotgun (WGS) entry which is preliminary data.</text>
</comment>
<protein>
    <submittedName>
        <fullName evidence="3">Lipopolysaccharide biosynthesis protein</fullName>
    </submittedName>
</protein>
<feature type="transmembrane region" description="Helical" evidence="2">
    <location>
        <begin position="35"/>
        <end position="58"/>
    </location>
</feature>